<proteinExistence type="predicted"/>
<dbReference type="EMBL" id="QBLH01002754">
    <property type="protein sequence ID" value="TGZ47126.1"/>
    <property type="molecule type" value="Genomic_DNA"/>
</dbReference>
<reference evidence="2 3" key="1">
    <citation type="journal article" date="2019" name="Philos. Trans. R. Soc. Lond., B, Biol. Sci.">
        <title>Ant behaviour and brain gene expression of defending hosts depend on the ecological success of the intruding social parasite.</title>
        <authorList>
            <person name="Kaur R."/>
            <person name="Stoldt M."/>
            <person name="Jongepier E."/>
            <person name="Feldmeyer B."/>
            <person name="Menzel F."/>
            <person name="Bornberg-Bauer E."/>
            <person name="Foitzik S."/>
        </authorList>
    </citation>
    <scope>NUCLEOTIDE SEQUENCE [LARGE SCALE GENOMIC DNA]</scope>
    <source>
        <tissue evidence="2">Whole body</tissue>
    </source>
</reference>
<evidence type="ECO:0000313" key="3">
    <source>
        <dbReference type="Proteomes" id="UP000310200"/>
    </source>
</evidence>
<dbReference type="Proteomes" id="UP000310200">
    <property type="component" value="Unassembled WGS sequence"/>
</dbReference>
<evidence type="ECO:0000256" key="1">
    <source>
        <dbReference type="SAM" id="MobiDB-lite"/>
    </source>
</evidence>
<comment type="caution">
    <text evidence="2">The sequence shown here is derived from an EMBL/GenBank/DDBJ whole genome shotgun (WGS) entry which is preliminary data.</text>
</comment>
<gene>
    <name evidence="2" type="ORF">DBV15_06112</name>
</gene>
<sequence>MTGCRLPRNEPHDDDDNCRVIFLRLCFPLGPATPLDALSPSSSGKPTYELINYLLPKGWIPPTTNPQRVAARINHSSNLREITPCNRSPGLAETTANRMFRLIGANRPFGFLLAPRCSLEWNVAKTLLRYHRIDTILLSIAYLSDFAKQEQTEQTVSFRSCKKWQKEVLKQKRERGVASVAGLHFGRGNSRGTKRITLESFTVKERMRERNGSDARREKKEGRRTKTDKTSLWIPAAYRAGRPHCPKCPARYEIMSARTRARGNARITYPVHAPWNFSYLPLETRISVSVTHLSRFQSPTLGTNLAPES</sequence>
<name>A0A4S2KE42_9HYME</name>
<accession>A0A4S2KE42</accession>
<organism evidence="2 3">
    <name type="scientific">Temnothorax longispinosus</name>
    <dbReference type="NCBI Taxonomy" id="300112"/>
    <lineage>
        <taxon>Eukaryota</taxon>
        <taxon>Metazoa</taxon>
        <taxon>Ecdysozoa</taxon>
        <taxon>Arthropoda</taxon>
        <taxon>Hexapoda</taxon>
        <taxon>Insecta</taxon>
        <taxon>Pterygota</taxon>
        <taxon>Neoptera</taxon>
        <taxon>Endopterygota</taxon>
        <taxon>Hymenoptera</taxon>
        <taxon>Apocrita</taxon>
        <taxon>Aculeata</taxon>
        <taxon>Formicoidea</taxon>
        <taxon>Formicidae</taxon>
        <taxon>Myrmicinae</taxon>
        <taxon>Temnothorax</taxon>
    </lineage>
</organism>
<feature type="region of interest" description="Disordered" evidence="1">
    <location>
        <begin position="207"/>
        <end position="228"/>
    </location>
</feature>
<keyword evidence="3" id="KW-1185">Reference proteome</keyword>
<protein>
    <submittedName>
        <fullName evidence="2">Uncharacterized protein</fullName>
    </submittedName>
</protein>
<evidence type="ECO:0000313" key="2">
    <source>
        <dbReference type="EMBL" id="TGZ47126.1"/>
    </source>
</evidence>
<dbReference type="AlphaFoldDB" id="A0A4S2KE42"/>